<evidence type="ECO:0000313" key="1">
    <source>
        <dbReference type="EMBL" id="GAA4332408.1"/>
    </source>
</evidence>
<dbReference type="EMBL" id="BAABFT010000012">
    <property type="protein sequence ID" value="GAA4332408.1"/>
    <property type="molecule type" value="Genomic_DNA"/>
</dbReference>
<evidence type="ECO:0000313" key="2">
    <source>
        <dbReference type="Proteomes" id="UP001500582"/>
    </source>
</evidence>
<keyword evidence="1" id="KW-0238">DNA-binding</keyword>
<organism evidence="1 2">
    <name type="scientific">Mucilaginibacter gynuensis</name>
    <dbReference type="NCBI Taxonomy" id="1302236"/>
    <lineage>
        <taxon>Bacteria</taxon>
        <taxon>Pseudomonadati</taxon>
        <taxon>Bacteroidota</taxon>
        <taxon>Sphingobacteriia</taxon>
        <taxon>Sphingobacteriales</taxon>
        <taxon>Sphingobacteriaceae</taxon>
        <taxon>Mucilaginibacter</taxon>
    </lineage>
</organism>
<reference evidence="2" key="1">
    <citation type="journal article" date="2019" name="Int. J. Syst. Evol. Microbiol.">
        <title>The Global Catalogue of Microorganisms (GCM) 10K type strain sequencing project: providing services to taxonomists for standard genome sequencing and annotation.</title>
        <authorList>
            <consortium name="The Broad Institute Genomics Platform"/>
            <consortium name="The Broad Institute Genome Sequencing Center for Infectious Disease"/>
            <person name="Wu L."/>
            <person name="Ma J."/>
        </authorList>
    </citation>
    <scope>NUCLEOTIDE SEQUENCE [LARGE SCALE GENOMIC DNA]</scope>
    <source>
        <strain evidence="2">JCM 17705</strain>
    </source>
</reference>
<dbReference type="SUPFAM" id="SSF142906">
    <property type="entry name" value="YjbR-like"/>
    <property type="match status" value="1"/>
</dbReference>
<sequence length="119" mass="13671">MNIEEIRDHCLIKPGVTESFPFDNDTLVFKVGNKIFLLAGLPQGDRFNVKCDPELAIDLRERHTEVQPGYHMNKANWNTVFINGSLTRKQLFDMVDHSYDMVFKGLTKKLQAEINEATT</sequence>
<name>A0ABP8H049_9SPHI</name>
<dbReference type="InterPro" id="IPR038056">
    <property type="entry name" value="YjbR-like_sf"/>
</dbReference>
<dbReference type="Gene3D" id="3.90.1150.30">
    <property type="match status" value="1"/>
</dbReference>
<dbReference type="InterPro" id="IPR007351">
    <property type="entry name" value="YjbR"/>
</dbReference>
<accession>A0ABP8H049</accession>
<dbReference type="RefSeq" id="WP_345212817.1">
    <property type="nucleotide sequence ID" value="NZ_BAABFT010000012.1"/>
</dbReference>
<gene>
    <name evidence="1" type="ORF">GCM10023149_38680</name>
</gene>
<comment type="caution">
    <text evidence="1">The sequence shown here is derived from an EMBL/GenBank/DDBJ whole genome shotgun (WGS) entry which is preliminary data.</text>
</comment>
<proteinExistence type="predicted"/>
<dbReference type="PANTHER" id="PTHR35145">
    <property type="entry name" value="CYTOPLASMIC PROTEIN-RELATED"/>
    <property type="match status" value="1"/>
</dbReference>
<dbReference type="Proteomes" id="UP001500582">
    <property type="component" value="Unassembled WGS sequence"/>
</dbReference>
<dbReference type="InterPro" id="IPR058532">
    <property type="entry name" value="YjbR/MT2646/Rv2570-like"/>
</dbReference>
<dbReference type="PANTHER" id="PTHR35145:SF1">
    <property type="entry name" value="CYTOPLASMIC PROTEIN"/>
    <property type="match status" value="1"/>
</dbReference>
<dbReference type="Pfam" id="PF04237">
    <property type="entry name" value="YjbR"/>
    <property type="match status" value="1"/>
</dbReference>
<protein>
    <submittedName>
        <fullName evidence="1">MmcQ/YjbR family DNA-binding protein</fullName>
    </submittedName>
</protein>
<dbReference type="GO" id="GO:0003677">
    <property type="term" value="F:DNA binding"/>
    <property type="evidence" value="ECO:0007669"/>
    <property type="project" value="UniProtKB-KW"/>
</dbReference>
<keyword evidence="2" id="KW-1185">Reference proteome</keyword>